<dbReference type="Proteomes" id="UP000515211">
    <property type="component" value="Chromosome 6"/>
</dbReference>
<feature type="chain" id="PRO_5028511649" description="Dirigent protein" evidence="4">
    <location>
        <begin position="26"/>
        <end position="201"/>
    </location>
</feature>
<evidence type="ECO:0000256" key="2">
    <source>
        <dbReference type="ARBA" id="ARBA00011738"/>
    </source>
</evidence>
<reference evidence="5" key="1">
    <citation type="journal article" date="2016" name="Nat. Genet.">
        <title>The genome sequences of Arachis duranensis and Arachis ipaensis, the diploid ancestors of cultivated peanut.</title>
        <authorList>
            <person name="Bertioli D.J."/>
            <person name="Cannon S.B."/>
            <person name="Froenicke L."/>
            <person name="Huang G."/>
            <person name="Farmer A.D."/>
            <person name="Cannon E.K."/>
            <person name="Liu X."/>
            <person name="Gao D."/>
            <person name="Clevenger J."/>
            <person name="Dash S."/>
            <person name="Ren L."/>
            <person name="Moretzsohn M.C."/>
            <person name="Shirasawa K."/>
            <person name="Huang W."/>
            <person name="Vidigal B."/>
            <person name="Abernathy B."/>
            <person name="Chu Y."/>
            <person name="Niederhuth C.E."/>
            <person name="Umale P."/>
            <person name="Araujo A.C."/>
            <person name="Kozik A."/>
            <person name="Kim K.D."/>
            <person name="Burow M.D."/>
            <person name="Varshney R.K."/>
            <person name="Wang X."/>
            <person name="Zhang X."/>
            <person name="Barkley N."/>
            <person name="Guimaraes P.M."/>
            <person name="Isobe S."/>
            <person name="Guo B."/>
            <person name="Liao B."/>
            <person name="Stalker H.T."/>
            <person name="Schmitz R.J."/>
            <person name="Scheffler B.E."/>
            <person name="Leal-Bertioli S.C."/>
            <person name="Xun X."/>
            <person name="Jackson S.A."/>
            <person name="Michelmore R."/>
            <person name="Ozias-Akins P."/>
        </authorList>
    </citation>
    <scope>NUCLEOTIDE SEQUENCE [LARGE SCALE GENOMIC DNA]</scope>
    <source>
        <strain evidence="5">cv. V14167</strain>
    </source>
</reference>
<dbReference type="GO" id="GO:0009699">
    <property type="term" value="P:phenylpropanoid biosynthetic process"/>
    <property type="evidence" value="ECO:0007669"/>
    <property type="project" value="UniProtKB-ARBA"/>
</dbReference>
<keyword evidence="5" id="KW-1185">Reference proteome</keyword>
<organism evidence="5 6">
    <name type="scientific">Arachis duranensis</name>
    <name type="common">Wild peanut</name>
    <dbReference type="NCBI Taxonomy" id="130453"/>
    <lineage>
        <taxon>Eukaryota</taxon>
        <taxon>Viridiplantae</taxon>
        <taxon>Streptophyta</taxon>
        <taxon>Embryophyta</taxon>
        <taxon>Tracheophyta</taxon>
        <taxon>Spermatophyta</taxon>
        <taxon>Magnoliopsida</taxon>
        <taxon>eudicotyledons</taxon>
        <taxon>Gunneridae</taxon>
        <taxon>Pentapetalae</taxon>
        <taxon>rosids</taxon>
        <taxon>fabids</taxon>
        <taxon>Fabales</taxon>
        <taxon>Fabaceae</taxon>
        <taxon>Papilionoideae</taxon>
        <taxon>50 kb inversion clade</taxon>
        <taxon>dalbergioids sensu lato</taxon>
        <taxon>Dalbergieae</taxon>
        <taxon>Pterocarpus clade</taxon>
        <taxon>Arachis</taxon>
    </lineage>
</organism>
<comment type="subcellular location">
    <subcellularLocation>
        <location evidence="4">Secreted</location>
        <location evidence="4">Extracellular space</location>
        <location evidence="4">Apoplast</location>
    </subcellularLocation>
</comment>
<evidence type="ECO:0000256" key="1">
    <source>
        <dbReference type="ARBA" id="ARBA00010746"/>
    </source>
</evidence>
<keyword evidence="4" id="KW-0732">Signal</keyword>
<keyword evidence="3 4" id="KW-0964">Secreted</keyword>
<dbReference type="AlphaFoldDB" id="A0A6P4DJF0"/>
<sequence length="201" mass="21873">MAMAKSKTLFSIFFIPLLFSTLITARDPRFDRSLSPKSLGLRKEKLSHLHFYFHDILSGQNPTAVRVAQAAMTATSPTVFGAVMMADDPLTVGPEPNSKVIGKAQGIYASASQNDLGLLMVTTRNKGIAVLNFAFMEGKYNGSTVSLLGRNAVFSGVREMSIVGGSGVFRFARGYAQAKTFWLNTTSGDAIVEYNVYVLHY</sequence>
<feature type="signal peptide" evidence="4">
    <location>
        <begin position="1"/>
        <end position="25"/>
    </location>
</feature>
<evidence type="ECO:0000313" key="6">
    <source>
        <dbReference type="RefSeq" id="XP_015969296.1"/>
    </source>
</evidence>
<dbReference type="Gene3D" id="2.40.480.10">
    <property type="entry name" value="Allene oxide cyclase-like"/>
    <property type="match status" value="1"/>
</dbReference>
<dbReference type="RefSeq" id="XP_015969296.1">
    <property type="nucleotide sequence ID" value="XM_016113810.3"/>
</dbReference>
<evidence type="ECO:0000313" key="5">
    <source>
        <dbReference type="Proteomes" id="UP000515211"/>
    </source>
</evidence>
<dbReference type="Pfam" id="PF03018">
    <property type="entry name" value="Dirigent"/>
    <property type="match status" value="1"/>
</dbReference>
<evidence type="ECO:0000256" key="4">
    <source>
        <dbReference type="RuleBase" id="RU363099"/>
    </source>
</evidence>
<protein>
    <recommendedName>
        <fullName evidence="4">Dirigent protein</fullName>
    </recommendedName>
</protein>
<gene>
    <name evidence="6" type="primary">LOC107492753</name>
</gene>
<name>A0A6P4DJF0_ARADU</name>
<comment type="function">
    <text evidence="4">Dirigent proteins impart stereoselectivity on the phenoxy radical-coupling reaction, yielding optically active lignans from two molecules of coniferyl alcohol in the biosynthesis of lignans, flavonolignans, and alkaloids and thus plays a central role in plant secondary metabolism.</text>
</comment>
<keyword evidence="4" id="KW-0052">Apoplast</keyword>
<dbReference type="GO" id="GO:0048046">
    <property type="term" value="C:apoplast"/>
    <property type="evidence" value="ECO:0007669"/>
    <property type="project" value="UniProtKB-SubCell"/>
</dbReference>
<dbReference type="GeneID" id="107492753"/>
<dbReference type="OrthoDB" id="1864232at2759"/>
<proteinExistence type="inferred from homology"/>
<comment type="similarity">
    <text evidence="1 4">Belongs to the plant dirigent protein family.</text>
</comment>
<comment type="subunit">
    <text evidence="2 4">Homodimer.</text>
</comment>
<accession>A0A6P4DJF0</accession>
<dbReference type="PANTHER" id="PTHR21495">
    <property type="entry name" value="NUCLEOPORIN-RELATED"/>
    <property type="match status" value="1"/>
</dbReference>
<evidence type="ECO:0000256" key="3">
    <source>
        <dbReference type="ARBA" id="ARBA00022525"/>
    </source>
</evidence>
<dbReference type="InterPro" id="IPR004265">
    <property type="entry name" value="Dirigent"/>
</dbReference>
<reference evidence="6" key="2">
    <citation type="submission" date="2025-08" db="UniProtKB">
        <authorList>
            <consortium name="RefSeq"/>
        </authorList>
    </citation>
    <scope>IDENTIFICATION</scope>
    <source>
        <tissue evidence="6">Whole plant</tissue>
    </source>
</reference>
<dbReference type="KEGG" id="adu:107492753"/>
<dbReference type="InterPro" id="IPR044859">
    <property type="entry name" value="Allene_oxi_cyc_Dirigent"/>
</dbReference>